<dbReference type="AlphaFoldDB" id="A0A8H4JE14"/>
<keyword evidence="3" id="KW-1185">Reference proteome</keyword>
<dbReference type="Proteomes" id="UP000605986">
    <property type="component" value="Unassembled WGS sequence"/>
</dbReference>
<evidence type="ECO:0000256" key="1">
    <source>
        <dbReference type="SAM" id="SignalP"/>
    </source>
</evidence>
<evidence type="ECO:0000313" key="3">
    <source>
        <dbReference type="Proteomes" id="UP000605986"/>
    </source>
</evidence>
<comment type="caution">
    <text evidence="2">The sequence shown here is derived from an EMBL/GenBank/DDBJ whole genome shotgun (WGS) entry which is preliminary data.</text>
</comment>
<keyword evidence="1" id="KW-0732">Signal</keyword>
<evidence type="ECO:0000313" key="2">
    <source>
        <dbReference type="EMBL" id="KAF4421305.1"/>
    </source>
</evidence>
<protein>
    <submittedName>
        <fullName evidence="2">Uncharacterized protein</fullName>
    </submittedName>
</protein>
<organism evidence="2 3">
    <name type="scientific">Fusarium austroafricanum</name>
    <dbReference type="NCBI Taxonomy" id="2364996"/>
    <lineage>
        <taxon>Eukaryota</taxon>
        <taxon>Fungi</taxon>
        <taxon>Dikarya</taxon>
        <taxon>Ascomycota</taxon>
        <taxon>Pezizomycotina</taxon>
        <taxon>Sordariomycetes</taxon>
        <taxon>Hypocreomycetidae</taxon>
        <taxon>Hypocreales</taxon>
        <taxon>Nectriaceae</taxon>
        <taxon>Fusarium</taxon>
        <taxon>Fusarium concolor species complex</taxon>
    </lineage>
</organism>
<sequence length="161" mass="17320">MKVAALATLLLGTLPAFANPLAIDKSTNLVKREQGNHDLSLTVIKQNSTHISFAYDYQPGVDLAASADTASLLRRAQIRWPGVNERVSVALAYAKVTIIRLAANEIKVIIDNLTQHAINVLVGWESGDVDDQVPAGATTSTTQRIHQGTSQSLDVTAYRAD</sequence>
<feature type="chain" id="PRO_5034872837" evidence="1">
    <location>
        <begin position="19"/>
        <end position="161"/>
    </location>
</feature>
<proteinExistence type="predicted"/>
<gene>
    <name evidence="2" type="ORF">F53441_14355</name>
</gene>
<accession>A0A8H4JE14</accession>
<reference evidence="2" key="1">
    <citation type="submission" date="2020-01" db="EMBL/GenBank/DDBJ databases">
        <title>Identification and distribution of gene clusters putatively required for synthesis of sphingolipid metabolism inhibitors in phylogenetically diverse species of the filamentous fungus Fusarium.</title>
        <authorList>
            <person name="Kim H.-S."/>
            <person name="Busman M."/>
            <person name="Brown D.W."/>
            <person name="Divon H."/>
            <person name="Uhlig S."/>
            <person name="Proctor R.H."/>
        </authorList>
    </citation>
    <scope>NUCLEOTIDE SEQUENCE</scope>
    <source>
        <strain evidence="2">NRRL 53441</strain>
    </source>
</reference>
<dbReference type="EMBL" id="JAADJG010001205">
    <property type="protein sequence ID" value="KAF4421305.1"/>
    <property type="molecule type" value="Genomic_DNA"/>
</dbReference>
<feature type="signal peptide" evidence="1">
    <location>
        <begin position="1"/>
        <end position="18"/>
    </location>
</feature>
<name>A0A8H4JE14_9HYPO</name>
<dbReference type="OrthoDB" id="5080804at2759"/>